<dbReference type="PROSITE" id="PS51257">
    <property type="entry name" value="PROKAR_LIPOPROTEIN"/>
    <property type="match status" value="1"/>
</dbReference>
<gene>
    <name evidence="1" type="ORF">ACFQ1R_13085</name>
</gene>
<comment type="caution">
    <text evidence="1">The sequence shown here is derived from an EMBL/GenBank/DDBJ whole genome shotgun (WGS) entry which is preliminary data.</text>
</comment>
<name>A0ABW3JL97_9FLAO</name>
<proteinExistence type="predicted"/>
<sequence length="262" mass="31264">MKLFNYILIILIFISCSKNRNQINLPQSEFTNYSIEENTAEYQIYVDQVSETEFRIIDDDTLITKLDSTLHSRIDSLRFQRRYHDYPKVILSLDQNLSYQTFQDLTKEFRKTFKQSFILNLKGKNDLRITLPPYIQNDSEYIVERLRGKGAPNYYPELEPYFLEKKVLNLKVSANDFLITDSDSNKISDLKKYVELNKKFVILFEFSTDSNYQDYVNMISYLKSTFAEIIEKEKSENNLTDEEIQENYRFIIEEKNALQQRV</sequence>
<accession>A0ABW3JL97</accession>
<dbReference type="EMBL" id="JBHTJI010000030">
    <property type="protein sequence ID" value="MFD0991036.1"/>
    <property type="molecule type" value="Genomic_DNA"/>
</dbReference>
<evidence type="ECO:0000313" key="2">
    <source>
        <dbReference type="Proteomes" id="UP001597061"/>
    </source>
</evidence>
<keyword evidence="2" id="KW-1185">Reference proteome</keyword>
<reference evidence="2" key="1">
    <citation type="journal article" date="2019" name="Int. J. Syst. Evol. Microbiol.">
        <title>The Global Catalogue of Microorganisms (GCM) 10K type strain sequencing project: providing services to taxonomists for standard genome sequencing and annotation.</title>
        <authorList>
            <consortium name="The Broad Institute Genomics Platform"/>
            <consortium name="The Broad Institute Genome Sequencing Center for Infectious Disease"/>
            <person name="Wu L."/>
            <person name="Ma J."/>
        </authorList>
    </citation>
    <scope>NUCLEOTIDE SEQUENCE [LARGE SCALE GENOMIC DNA]</scope>
    <source>
        <strain evidence="2">CCUG 62414</strain>
    </source>
</reference>
<evidence type="ECO:0000313" key="1">
    <source>
        <dbReference type="EMBL" id="MFD0991036.1"/>
    </source>
</evidence>
<dbReference type="Proteomes" id="UP001597061">
    <property type="component" value="Unassembled WGS sequence"/>
</dbReference>
<organism evidence="1 2">
    <name type="scientific">Mariniflexile jejuense</name>
    <dbReference type="NCBI Taxonomy" id="1173582"/>
    <lineage>
        <taxon>Bacteria</taxon>
        <taxon>Pseudomonadati</taxon>
        <taxon>Bacteroidota</taxon>
        <taxon>Flavobacteriia</taxon>
        <taxon>Flavobacteriales</taxon>
        <taxon>Flavobacteriaceae</taxon>
        <taxon>Mariniflexile</taxon>
    </lineage>
</organism>
<protein>
    <submittedName>
        <fullName evidence="1">Uncharacterized protein</fullName>
    </submittedName>
</protein>